<dbReference type="PANTHER" id="PTHR10509:SF14">
    <property type="entry name" value="CAFFEOYL-COA O-METHYLTRANSFERASE 3-RELATED"/>
    <property type="match status" value="1"/>
</dbReference>
<dbReference type="EMBL" id="DWYS01000053">
    <property type="protein sequence ID" value="HJB07064.1"/>
    <property type="molecule type" value="Genomic_DNA"/>
</dbReference>
<comment type="catalytic activity">
    <reaction evidence="4">
        <text>5-hydroxyuridine(34) in tRNA + S-adenosyl-L-methionine = 5-methoxyuridine(34) in tRNA + S-adenosyl-L-homocysteine + H(+)</text>
        <dbReference type="Rhea" id="RHEA:60524"/>
        <dbReference type="Rhea" id="RHEA-COMP:13381"/>
        <dbReference type="Rhea" id="RHEA-COMP:15591"/>
        <dbReference type="ChEBI" id="CHEBI:15378"/>
        <dbReference type="ChEBI" id="CHEBI:57856"/>
        <dbReference type="ChEBI" id="CHEBI:59789"/>
        <dbReference type="ChEBI" id="CHEBI:136877"/>
        <dbReference type="ChEBI" id="CHEBI:143860"/>
    </reaction>
</comment>
<dbReference type="GO" id="GO:0008171">
    <property type="term" value="F:O-methyltransferase activity"/>
    <property type="evidence" value="ECO:0007669"/>
    <property type="project" value="InterPro"/>
</dbReference>
<comment type="subunit">
    <text evidence="4">Homodimer.</text>
</comment>
<feature type="binding site" evidence="4">
    <location>
        <begin position="113"/>
        <end position="114"/>
    </location>
    <ligand>
        <name>S-adenosyl-L-methionine</name>
        <dbReference type="ChEBI" id="CHEBI:59789"/>
    </ligand>
</feature>
<dbReference type="Proteomes" id="UP000886804">
    <property type="component" value="Unassembled WGS sequence"/>
</dbReference>
<dbReference type="GO" id="GO:0000287">
    <property type="term" value="F:magnesium ion binding"/>
    <property type="evidence" value="ECO:0007669"/>
    <property type="project" value="UniProtKB-UniRule"/>
</dbReference>
<name>A0A9D2L6U7_9FIRM</name>
<dbReference type="GO" id="GO:0016300">
    <property type="term" value="F:tRNA (uridine) methyltransferase activity"/>
    <property type="evidence" value="ECO:0007669"/>
    <property type="project" value="UniProtKB-UniRule"/>
</dbReference>
<feature type="binding site" evidence="4">
    <location>
        <position position="132"/>
    </location>
    <ligand>
        <name>Mg(2+)</name>
        <dbReference type="ChEBI" id="CHEBI:18420"/>
    </ligand>
</feature>
<dbReference type="EC" id="2.1.1.-" evidence="4"/>
<evidence type="ECO:0000313" key="5">
    <source>
        <dbReference type="EMBL" id="HJB07064.1"/>
    </source>
</evidence>
<keyword evidence="4" id="KW-0460">Magnesium</keyword>
<feature type="binding site" evidence="4">
    <location>
        <position position="37"/>
    </location>
    <ligand>
        <name>S-adenosyl-L-methionine</name>
        <dbReference type="ChEBI" id="CHEBI:59789"/>
    </ligand>
</feature>
<evidence type="ECO:0000256" key="3">
    <source>
        <dbReference type="ARBA" id="ARBA00022691"/>
    </source>
</evidence>
<protein>
    <recommendedName>
        <fullName evidence="4">tRNA 5-hydroxyuridine methyltransferase</fullName>
        <ecNumber evidence="4">2.1.1.-</ecNumber>
    </recommendedName>
    <alternativeName>
        <fullName evidence="4">ho5U methyltransferase</fullName>
    </alternativeName>
</protein>
<dbReference type="PANTHER" id="PTHR10509">
    <property type="entry name" value="O-METHYLTRANSFERASE-RELATED"/>
    <property type="match status" value="1"/>
</dbReference>
<dbReference type="CDD" id="cd02440">
    <property type="entry name" value="AdoMet_MTases"/>
    <property type="match status" value="1"/>
</dbReference>
<feature type="binding site" evidence="4">
    <location>
        <position position="67"/>
    </location>
    <ligand>
        <name>S-adenosyl-L-methionine</name>
        <dbReference type="ChEBI" id="CHEBI:59789"/>
    </ligand>
</feature>
<keyword evidence="3 4" id="KW-0949">S-adenosyl-L-methionine</keyword>
<dbReference type="InterPro" id="IPR002935">
    <property type="entry name" value="SAM_O-MeTrfase"/>
</dbReference>
<dbReference type="Pfam" id="PF01596">
    <property type="entry name" value="Methyltransf_3"/>
    <property type="match status" value="1"/>
</dbReference>
<dbReference type="SUPFAM" id="SSF53335">
    <property type="entry name" value="S-adenosyl-L-methionine-dependent methyltransferases"/>
    <property type="match status" value="1"/>
</dbReference>
<dbReference type="PROSITE" id="PS51682">
    <property type="entry name" value="SAM_OMT_I"/>
    <property type="match status" value="1"/>
</dbReference>
<keyword evidence="4" id="KW-0479">Metal-binding</keyword>
<comment type="similarity">
    <text evidence="4">Belongs to the class I-like SAM-binding methyltransferase superfamily. Cation-dependent O-methyltransferase family.</text>
</comment>
<dbReference type="Gene3D" id="3.40.50.150">
    <property type="entry name" value="Vaccinia Virus protein VP39"/>
    <property type="match status" value="1"/>
</dbReference>
<evidence type="ECO:0000256" key="1">
    <source>
        <dbReference type="ARBA" id="ARBA00022603"/>
    </source>
</evidence>
<reference evidence="5" key="1">
    <citation type="journal article" date="2021" name="PeerJ">
        <title>Extensive microbial diversity within the chicken gut microbiome revealed by metagenomics and culture.</title>
        <authorList>
            <person name="Gilroy R."/>
            <person name="Ravi A."/>
            <person name="Getino M."/>
            <person name="Pursley I."/>
            <person name="Horton D.L."/>
            <person name="Alikhan N.F."/>
            <person name="Baker D."/>
            <person name="Gharbi K."/>
            <person name="Hall N."/>
            <person name="Watson M."/>
            <person name="Adriaenssens E.M."/>
            <person name="Foster-Nyarko E."/>
            <person name="Jarju S."/>
            <person name="Secka A."/>
            <person name="Antonio M."/>
            <person name="Oren A."/>
            <person name="Chaudhuri R.R."/>
            <person name="La Ragione R."/>
            <person name="Hildebrand F."/>
            <person name="Pallen M.J."/>
        </authorList>
    </citation>
    <scope>NUCLEOTIDE SEQUENCE</scope>
    <source>
        <strain evidence="5">CHK188-4685</strain>
    </source>
</reference>
<sequence length="217" mass="24453">MITDPRMTDYLHSLESSQGVLLDEIEKKALEDRVPIIRKETAALLRALIYGIRPMRILEIGTAVGYSALLMCQAMPAGGSIVTIEKYEKRIAEARENFARSGMEDRITLLEGDADELLDTLEGQSFDLIFMDAAKGQYLGWLSRLIPMMPCGAFLVSDNVLQDGDVVQSRFAIERRNRTIHSRMREYLYELKHCPLLETAILTVGDGVALSTRKRKD</sequence>
<dbReference type="InterPro" id="IPR043675">
    <property type="entry name" value="TrmR_methyltr"/>
</dbReference>
<feature type="binding site" evidence="4">
    <location>
        <position position="132"/>
    </location>
    <ligand>
        <name>S-adenosyl-L-methionine</name>
        <dbReference type="ChEBI" id="CHEBI:59789"/>
    </ligand>
</feature>
<dbReference type="GO" id="GO:0008757">
    <property type="term" value="F:S-adenosylmethionine-dependent methyltransferase activity"/>
    <property type="evidence" value="ECO:0007669"/>
    <property type="project" value="TreeGrafter"/>
</dbReference>
<reference evidence="5" key="2">
    <citation type="submission" date="2021-04" db="EMBL/GenBank/DDBJ databases">
        <authorList>
            <person name="Gilroy R."/>
        </authorList>
    </citation>
    <scope>NUCLEOTIDE SEQUENCE</scope>
    <source>
        <strain evidence="5">CHK188-4685</strain>
    </source>
</reference>
<dbReference type="InterPro" id="IPR029063">
    <property type="entry name" value="SAM-dependent_MTases_sf"/>
</dbReference>
<dbReference type="AlphaFoldDB" id="A0A9D2L6U7"/>
<evidence type="ECO:0000313" key="6">
    <source>
        <dbReference type="Proteomes" id="UP000886804"/>
    </source>
</evidence>
<keyword evidence="1 4" id="KW-0489">Methyltransferase</keyword>
<proteinExistence type="inferred from homology"/>
<comment type="function">
    <text evidence="4">Catalyzes the methylation of 5-hydroxyuridine (ho5U) to form 5-methoxyuridine (mo5U) at position 34 in tRNAs.</text>
</comment>
<comment type="caution">
    <text evidence="5">The sequence shown here is derived from an EMBL/GenBank/DDBJ whole genome shotgun (WGS) entry which is preliminary data.</text>
</comment>
<keyword evidence="4" id="KW-0819">tRNA processing</keyword>
<evidence type="ECO:0000256" key="2">
    <source>
        <dbReference type="ARBA" id="ARBA00022679"/>
    </source>
</evidence>
<feature type="binding site" evidence="4">
    <location>
        <position position="159"/>
    </location>
    <ligand>
        <name>Mg(2+)</name>
        <dbReference type="ChEBI" id="CHEBI:18420"/>
    </ligand>
</feature>
<evidence type="ECO:0000256" key="4">
    <source>
        <dbReference type="HAMAP-Rule" id="MF_02217"/>
    </source>
</evidence>
<feature type="binding site" evidence="4">
    <location>
        <position position="158"/>
    </location>
    <ligand>
        <name>Mg(2+)</name>
        <dbReference type="ChEBI" id="CHEBI:18420"/>
    </ligand>
</feature>
<dbReference type="HAMAP" id="MF_02217">
    <property type="entry name" value="TrmR_methyltr"/>
    <property type="match status" value="1"/>
</dbReference>
<dbReference type="GO" id="GO:0030488">
    <property type="term" value="P:tRNA methylation"/>
    <property type="evidence" value="ECO:0007669"/>
    <property type="project" value="UniProtKB-UniRule"/>
</dbReference>
<dbReference type="InterPro" id="IPR050362">
    <property type="entry name" value="Cation-dep_OMT"/>
</dbReference>
<feature type="binding site" evidence="4">
    <location>
        <position position="85"/>
    </location>
    <ligand>
        <name>S-adenosyl-L-methionine</name>
        <dbReference type="ChEBI" id="CHEBI:59789"/>
    </ligand>
</feature>
<accession>A0A9D2L6U7</accession>
<keyword evidence="2 4" id="KW-0808">Transferase</keyword>
<organism evidence="5 6">
    <name type="scientific">Candidatus Enterocloster faecavium</name>
    <dbReference type="NCBI Taxonomy" id="2838560"/>
    <lineage>
        <taxon>Bacteria</taxon>
        <taxon>Bacillati</taxon>
        <taxon>Bacillota</taxon>
        <taxon>Clostridia</taxon>
        <taxon>Lachnospirales</taxon>
        <taxon>Lachnospiraceae</taxon>
        <taxon>Enterocloster</taxon>
    </lineage>
</organism>
<gene>
    <name evidence="4" type="primary">trmR</name>
    <name evidence="5" type="ORF">H9716_04290</name>
</gene>